<reference evidence="1 2" key="2">
    <citation type="journal article" date="2011" name="Mol. Biol. Evol.">
        <title>Unity in variety--the pan-genome of the Chlamydiae.</title>
        <authorList>
            <person name="Collingro A."/>
            <person name="Tischler P."/>
            <person name="Weinmaier T."/>
            <person name="Penz T."/>
            <person name="Heinz E."/>
            <person name="Brunham R.C."/>
            <person name="Read T.D."/>
            <person name="Bavoil P.M."/>
            <person name="Sachse K."/>
            <person name="Kahane S."/>
            <person name="Friedman M.G."/>
            <person name="Rattei T."/>
            <person name="Myers G.S."/>
            <person name="Horn M."/>
        </authorList>
    </citation>
    <scope>NUCLEOTIDE SEQUENCE [LARGE SCALE GENOMIC DNA]</scope>
    <source>
        <strain evidence="2">ATCC VR-1471 / Z</strain>
    </source>
</reference>
<dbReference type="RefSeq" id="WP_013943106.1">
    <property type="nucleotide sequence ID" value="NC_015713.1"/>
</dbReference>
<dbReference type="AlphaFoldDB" id="F8L7B6"/>
<gene>
    <name evidence="1" type="ordered locus">SNE_A07620</name>
</gene>
<keyword evidence="2" id="KW-1185">Reference proteome</keyword>
<evidence type="ECO:0000313" key="1">
    <source>
        <dbReference type="EMBL" id="CCB88639.1"/>
    </source>
</evidence>
<dbReference type="KEGG" id="sng:SNE_A07620"/>
<name>F8L7B6_SIMNZ</name>
<proteinExistence type="predicted"/>
<protein>
    <submittedName>
        <fullName evidence="1">Uncharacterized protein</fullName>
    </submittedName>
</protein>
<dbReference type="EMBL" id="FR872582">
    <property type="protein sequence ID" value="CCB88639.1"/>
    <property type="molecule type" value="Genomic_DNA"/>
</dbReference>
<accession>F8L7B6</accession>
<dbReference type="OrthoDB" id="9765610at2"/>
<sequence>MEIRLGPVLAGGTSLAVSYGFQRGIALVTGLSDINYLGPAVVNTTTQIASIWLSVRLIGHNENYVWAKLGLVQVAAIAGLFFSSMGCHLFIARPISINFVEKFGEAVIYALAKAVQYIADGAIKIGLLSFVGRYGESMYEYIVTAAHVRWEQLKSNVTVLRAHLAHRYEYYTFPTFTSRDEFKELSKEQLEAVHVHYALYPDKWEVYTLPMQVAFNLILAEKDLPLLPLTSPFKAEDDFTQTELKFIAKESYRNYYLSAELATAFFHHHVKPPEYLIEKEFLPQIPIPREEDIPSLSKAQIKWFHKILISKEEYELTSEQYSAFAKRFFQYDLIPPNEKYVFDVELPPPTSRGLFMRVKAYYYYLYVMAGRDEKLNFDDRMHLRQFLIDHNFGCSLPNLSSSQLALAAEPVLSRIAKQFEKNRFLWEQLDSASQRLYNQAFRRYGINEIRDSRRFASLRDTLSCFMGNFFGMTYYPSRALMDIAASERSLGYLDAIPNERLNYLHPSMICHLPDEKIGHLTRPDLVQAIPKNKLFFIHPKVYPLLSDQQIDWMENLHMEVADLSIMQIRLLLCPWLVRHVPEDRLIEVPKQGKEFVHSPTKISVFHQAFSSLLQTPQKAWDEMTLIQQKLFDLVPFGLNRFPMIESITDFKAEFASLARFFGVRETPSDYQLRTLTTTSNLLFFADDPMIANMERKQMEYQFKHLIYMLKIMAEKDPPLDQETKATVGTLLKQLFHAMRECKNAWISALTNFEGKRNEFCNCPDCSGTRLNDKEVLLQSRLAGKLAVFKRECFQKVILKAYNFDGDRDGQQVHTLDWYARELPHLNLHSGYSDRHFGISRREVPPLEMQKRMIDEYMGSVKSYVKDLMSYGKNGDQEFRELALDFTSGIILREAQNRKAYIDSAWAKDIASSWIWDMENAYEVRDGFVNIILYAFNHFGFDPLSEVFTQTQSNRRLLSENLDLVSIKLTQLDKR</sequence>
<evidence type="ECO:0000313" key="2">
    <source>
        <dbReference type="Proteomes" id="UP000000496"/>
    </source>
</evidence>
<dbReference type="Proteomes" id="UP000000496">
    <property type="component" value="Chromosome gsn.131"/>
</dbReference>
<reference key="1">
    <citation type="journal article" date="2011" name="Mol. Biol. Evol.">
        <title>Unity in variety -- the pan-genome of the Chlamydiae.</title>
        <authorList>
            <person name="Collingro A."/>
            <person name="Tischler P."/>
            <person name="Weinmaier T."/>
            <person name="Penz T."/>
            <person name="Heinz E."/>
            <person name="Brunham R.C."/>
            <person name="Read T.D."/>
            <person name="Bavoil P.M."/>
            <person name="Sachse K."/>
            <person name="Kahane S."/>
            <person name="Friedman M.G."/>
            <person name="Rattei T."/>
            <person name="Myers G.S.A."/>
            <person name="Horn M."/>
        </authorList>
    </citation>
    <scope>NUCLEOTIDE SEQUENCE</scope>
    <source>
        <strain>Z</strain>
    </source>
</reference>
<dbReference type="STRING" id="331113.SNE_A07620"/>
<dbReference type="HOGENOM" id="CLU_304807_0_0_0"/>
<organism evidence="1 2">
    <name type="scientific">Simkania negevensis (strain ATCC VR-1471 / DSM 27360 / Z)</name>
    <dbReference type="NCBI Taxonomy" id="331113"/>
    <lineage>
        <taxon>Bacteria</taxon>
        <taxon>Pseudomonadati</taxon>
        <taxon>Chlamydiota</taxon>
        <taxon>Chlamydiia</taxon>
        <taxon>Parachlamydiales</taxon>
        <taxon>Simkaniaceae</taxon>
        <taxon>Simkania</taxon>
    </lineage>
</organism>